<dbReference type="PANTHER" id="PTHR36447:SF2">
    <property type="entry name" value="BETA-GALACTOSIDASE YESZ"/>
    <property type="match status" value="1"/>
</dbReference>
<feature type="domain" description="Glycoside hydrolase family 42 N-terminal" evidence="11">
    <location>
        <begin position="10"/>
        <end position="376"/>
    </location>
</feature>
<comment type="caution">
    <text evidence="14">The sequence shown here is derived from an EMBL/GenBank/DDBJ whole genome shotgun (WGS) entry which is preliminary data.</text>
</comment>
<evidence type="ECO:0000256" key="5">
    <source>
        <dbReference type="ARBA" id="ARBA00022801"/>
    </source>
</evidence>
<dbReference type="Pfam" id="PF02449">
    <property type="entry name" value="Glyco_hydro_42"/>
    <property type="match status" value="1"/>
</dbReference>
<dbReference type="InterPro" id="IPR013738">
    <property type="entry name" value="Beta_galactosidase_Trimer"/>
</dbReference>
<feature type="binding site" evidence="10">
    <location>
        <position position="143"/>
    </location>
    <ligand>
        <name>substrate</name>
    </ligand>
</feature>
<keyword evidence="15" id="KW-1185">Reference proteome</keyword>
<comment type="similarity">
    <text evidence="2 8">Belongs to the glycosyl hydrolase 42 family.</text>
</comment>
<dbReference type="PIRSF" id="PIRSF001084">
    <property type="entry name" value="B-galactosidase"/>
    <property type="match status" value="1"/>
</dbReference>
<dbReference type="AlphaFoldDB" id="A0A3N9TGN3"/>
<evidence type="ECO:0000256" key="7">
    <source>
        <dbReference type="ARBA" id="ARBA00023295"/>
    </source>
</evidence>
<dbReference type="EC" id="3.2.1.23" evidence="3 8"/>
<sequence length="677" mass="78359">MSNLYYGVAYYDEYISDERLDKDIELMLKANINVVRIAESTWSTLEPKEGIFNFHHIDRVLDAMHVAGISVIVGTPTYAIPIWLAKKYPEIMITDPSGHQVYGRRQIMDIMNPDFLRHSELVIRALVQHIHQHPSIIGYQVDNETKHYGNVGKFIQKAFVEHLQNRFPNIDEMNDKFGLDYWSNRINCWEDIPPIEGTINASLGNEFARFRRSKVKDYLEWQTKIIADYSRSEQFITQNFDYEWRGYSFGLQPSVDHFDAAKTMDIVSVDIYHPGQDHLTGREIAFGGDVARSTKDGKNYFVMETQAQGFPKWTPYPGQLRLQAFSHVSSGAKMVSYWHWHSIHNSYETYWKGLLSHDYEENPTYCEAKIIGKEFHDLSEELDSLSIENDVAIYVSNDAMEAMNWFRPDTPQPELNSGDHYIYNDVLRVFYDSLYDHNISVDFVNSLDADNCKYKLVVIPALYSATDSELEEINKYVEKGGRVLISFKSGFSNENVKVRSETQPGILNKSCNVSYSQFTIPDNVKVVSNTNEIVCDNEKPDLWMELLTPLTDETQVLLTYDHSYWKHYAAATLSKYGSGQALYLGFLPSKELTYELISYLVRDLTLKSKRSDATFPIVVKDTINKKGNTIRFVFNYSNEEKEMKLSSQYYDLLNRTQYFIDDILTLGPWDMKILTAI</sequence>
<evidence type="ECO:0000259" key="12">
    <source>
        <dbReference type="Pfam" id="PF08532"/>
    </source>
</evidence>
<dbReference type="RefSeq" id="WP_124936805.1">
    <property type="nucleotide sequence ID" value="NZ_RJVQ01000003.1"/>
</dbReference>
<evidence type="ECO:0000256" key="10">
    <source>
        <dbReference type="PIRSR" id="PIRSR001084-2"/>
    </source>
</evidence>
<comment type="catalytic activity">
    <reaction evidence="1 8">
        <text>Hydrolysis of terminal non-reducing beta-D-galactose residues in beta-D-galactosides.</text>
        <dbReference type="EC" id="3.2.1.23"/>
    </reaction>
</comment>
<dbReference type="PANTHER" id="PTHR36447">
    <property type="entry name" value="BETA-GALACTOSIDASE GANA"/>
    <property type="match status" value="1"/>
</dbReference>
<evidence type="ECO:0000256" key="1">
    <source>
        <dbReference type="ARBA" id="ARBA00001412"/>
    </source>
</evidence>
<dbReference type="GO" id="GO:0004565">
    <property type="term" value="F:beta-galactosidase activity"/>
    <property type="evidence" value="ECO:0007669"/>
    <property type="project" value="UniProtKB-EC"/>
</dbReference>
<evidence type="ECO:0000256" key="3">
    <source>
        <dbReference type="ARBA" id="ARBA00012756"/>
    </source>
</evidence>
<dbReference type="Gene3D" id="2.60.40.1180">
    <property type="entry name" value="Golgi alpha-mannosidase II"/>
    <property type="match status" value="1"/>
</dbReference>
<evidence type="ECO:0000259" key="11">
    <source>
        <dbReference type="Pfam" id="PF02449"/>
    </source>
</evidence>
<dbReference type="InterPro" id="IPR013780">
    <property type="entry name" value="Glyco_hydro_b"/>
</dbReference>
<dbReference type="OrthoDB" id="9800974at2"/>
<feature type="domain" description="Beta-galactosidase trimerisation" evidence="12">
    <location>
        <begin position="412"/>
        <end position="606"/>
    </location>
</feature>
<dbReference type="InterPro" id="IPR003476">
    <property type="entry name" value="Glyco_hydro_42"/>
</dbReference>
<reference evidence="14 15" key="1">
    <citation type="submission" date="2018-11" db="EMBL/GenBank/DDBJ databases">
        <title>Vibrio LJC006 sp. nov., isolated from seawater during the bloom of the enteromorpha.</title>
        <authorList>
            <person name="Liang J."/>
        </authorList>
    </citation>
    <scope>NUCLEOTIDE SEQUENCE [LARGE SCALE GENOMIC DNA]</scope>
    <source>
        <strain evidence="14 15">LJC006</strain>
    </source>
</reference>
<evidence type="ECO:0000313" key="14">
    <source>
        <dbReference type="EMBL" id="RQW63339.1"/>
    </source>
</evidence>
<proteinExistence type="inferred from homology"/>
<dbReference type="GO" id="GO:0006012">
    <property type="term" value="P:galactose metabolic process"/>
    <property type="evidence" value="ECO:0007669"/>
    <property type="project" value="InterPro"/>
</dbReference>
<feature type="binding site" evidence="10">
    <location>
        <position position="313"/>
    </location>
    <ligand>
        <name>substrate</name>
    </ligand>
</feature>
<accession>A0A3N9TGN3</accession>
<evidence type="ECO:0000256" key="4">
    <source>
        <dbReference type="ARBA" id="ARBA00022723"/>
    </source>
</evidence>
<dbReference type="SUPFAM" id="SSF52317">
    <property type="entry name" value="Class I glutamine amidotransferase-like"/>
    <property type="match status" value="1"/>
</dbReference>
<organism evidence="14 15">
    <name type="scientific">Vibrio viridaestus</name>
    <dbReference type="NCBI Taxonomy" id="2487322"/>
    <lineage>
        <taxon>Bacteria</taxon>
        <taxon>Pseudomonadati</taxon>
        <taxon>Pseudomonadota</taxon>
        <taxon>Gammaproteobacteria</taxon>
        <taxon>Vibrionales</taxon>
        <taxon>Vibrionaceae</taxon>
        <taxon>Vibrio</taxon>
    </lineage>
</organism>
<dbReference type="GO" id="GO:0046872">
    <property type="term" value="F:metal ion binding"/>
    <property type="evidence" value="ECO:0007669"/>
    <property type="project" value="UniProtKB-KW"/>
</dbReference>
<dbReference type="CDD" id="cd03143">
    <property type="entry name" value="A4_beta-galactosidase_middle_domain"/>
    <property type="match status" value="1"/>
</dbReference>
<evidence type="ECO:0000256" key="2">
    <source>
        <dbReference type="ARBA" id="ARBA00005940"/>
    </source>
</evidence>
<dbReference type="EMBL" id="RJVQ01000003">
    <property type="protein sequence ID" value="RQW63339.1"/>
    <property type="molecule type" value="Genomic_DNA"/>
</dbReference>
<keyword evidence="5 8" id="KW-0378">Hydrolase</keyword>
<dbReference type="InterPro" id="IPR029062">
    <property type="entry name" value="Class_I_gatase-like"/>
</dbReference>
<feature type="domain" description="Beta-galactosidase C-terminal" evidence="13">
    <location>
        <begin position="626"/>
        <end position="675"/>
    </location>
</feature>
<evidence type="ECO:0000256" key="6">
    <source>
        <dbReference type="ARBA" id="ARBA00022833"/>
    </source>
</evidence>
<feature type="active site" description="Nucleophile" evidence="9">
    <location>
        <position position="304"/>
    </location>
</feature>
<evidence type="ECO:0000313" key="15">
    <source>
        <dbReference type="Proteomes" id="UP000281112"/>
    </source>
</evidence>
<dbReference type="Pfam" id="PF08533">
    <property type="entry name" value="Glyco_hydro_42C"/>
    <property type="match status" value="1"/>
</dbReference>
<dbReference type="Gene3D" id="3.20.20.80">
    <property type="entry name" value="Glycosidases"/>
    <property type="match status" value="1"/>
</dbReference>
<dbReference type="Proteomes" id="UP000281112">
    <property type="component" value="Unassembled WGS sequence"/>
</dbReference>
<evidence type="ECO:0000256" key="8">
    <source>
        <dbReference type="PIRNR" id="PIRNR001084"/>
    </source>
</evidence>
<keyword evidence="7 8" id="KW-0326">Glycosidase</keyword>
<feature type="active site" description="Proton donor" evidence="9">
    <location>
        <position position="144"/>
    </location>
</feature>
<keyword evidence="6" id="KW-0862">Zinc</keyword>
<protein>
    <recommendedName>
        <fullName evidence="3 8">Beta-galactosidase</fullName>
        <shortName evidence="8">Beta-gal</shortName>
        <ecNumber evidence="3 8">3.2.1.23</ecNumber>
    </recommendedName>
</protein>
<dbReference type="Gene3D" id="3.40.50.880">
    <property type="match status" value="1"/>
</dbReference>
<dbReference type="InterPro" id="IPR013739">
    <property type="entry name" value="Beta_galactosidase_C"/>
</dbReference>
<dbReference type="GO" id="GO:0009341">
    <property type="term" value="C:beta-galactosidase complex"/>
    <property type="evidence" value="ECO:0007669"/>
    <property type="project" value="InterPro"/>
</dbReference>
<evidence type="ECO:0000256" key="9">
    <source>
        <dbReference type="PIRSR" id="PIRSR001084-1"/>
    </source>
</evidence>
<feature type="binding site" evidence="10">
    <location>
        <position position="105"/>
    </location>
    <ligand>
        <name>substrate</name>
    </ligand>
</feature>
<evidence type="ECO:0000259" key="13">
    <source>
        <dbReference type="Pfam" id="PF08533"/>
    </source>
</evidence>
<gene>
    <name evidence="14" type="ORF">EES38_08790</name>
</gene>
<dbReference type="Pfam" id="PF08532">
    <property type="entry name" value="Glyco_hydro_42M"/>
    <property type="match status" value="1"/>
</dbReference>
<name>A0A3N9TGN3_9VIBR</name>
<keyword evidence="4" id="KW-0479">Metal-binding</keyword>
<dbReference type="InterPro" id="IPR017853">
    <property type="entry name" value="GH"/>
</dbReference>
<dbReference type="SUPFAM" id="SSF51445">
    <property type="entry name" value="(Trans)glycosidases"/>
    <property type="match status" value="1"/>
</dbReference>
<dbReference type="InterPro" id="IPR013529">
    <property type="entry name" value="Glyco_hydro_42_N"/>
</dbReference>